<gene>
    <name evidence="2" type="ORF">PX52LOC_06059</name>
</gene>
<protein>
    <recommendedName>
        <fullName evidence="4">DUF2628 domain-containing protein</fullName>
    </recommendedName>
</protein>
<dbReference type="EMBL" id="CP042425">
    <property type="protein sequence ID" value="QEL19009.1"/>
    <property type="molecule type" value="Genomic_DNA"/>
</dbReference>
<evidence type="ECO:0008006" key="4">
    <source>
        <dbReference type="Google" id="ProtNLM"/>
    </source>
</evidence>
<dbReference type="OrthoDB" id="6691119at2"/>
<accession>A0A5C1AHU5</accession>
<dbReference type="Pfam" id="PF10947">
    <property type="entry name" value="DUF2628"/>
    <property type="match status" value="1"/>
</dbReference>
<dbReference type="InterPro" id="IPR024399">
    <property type="entry name" value="DUF2628"/>
</dbReference>
<feature type="transmembrane region" description="Helical" evidence="1">
    <location>
        <begin position="92"/>
        <end position="110"/>
    </location>
</feature>
<dbReference type="AlphaFoldDB" id="A0A5C1AHU5"/>
<proteinExistence type="predicted"/>
<reference evidence="3" key="1">
    <citation type="submission" date="2019-08" db="EMBL/GenBank/DDBJ databases">
        <title>Limnoglobus roseus gen. nov., sp. nov., a novel freshwater planctomycete with a giant genome from the family Gemmataceae.</title>
        <authorList>
            <person name="Kulichevskaya I.S."/>
            <person name="Naumoff D.G."/>
            <person name="Miroshnikov K."/>
            <person name="Ivanova A."/>
            <person name="Philippov D.A."/>
            <person name="Hakobyan A."/>
            <person name="Rijpstra I.C."/>
            <person name="Sinninghe Damste J.S."/>
            <person name="Liesack W."/>
            <person name="Dedysh S.N."/>
        </authorList>
    </citation>
    <scope>NUCLEOTIDE SEQUENCE [LARGE SCALE GENOMIC DNA]</scope>
    <source>
        <strain evidence="3">PX52</strain>
    </source>
</reference>
<evidence type="ECO:0000313" key="2">
    <source>
        <dbReference type="EMBL" id="QEL19009.1"/>
    </source>
</evidence>
<sequence>MFQPTEQEIRAFVGSKSDYYLSKWQVELEGDGEVKGLNWAALLLSGLWLPYRKMYRPAIIFMGLILIEMILEEVIFVAVLRRPDPPAALGRFVGLVAGGICGAFGNRWYLSHARKMIEEVRSQNLPEEDHLRVLSERGGTRPC</sequence>
<keyword evidence="1" id="KW-1133">Transmembrane helix</keyword>
<keyword evidence="3" id="KW-1185">Reference proteome</keyword>
<dbReference type="KEGG" id="lrs:PX52LOC_06059"/>
<name>A0A5C1AHU5_9BACT</name>
<evidence type="ECO:0000256" key="1">
    <source>
        <dbReference type="SAM" id="Phobius"/>
    </source>
</evidence>
<keyword evidence="1" id="KW-0472">Membrane</keyword>
<keyword evidence="1" id="KW-0812">Transmembrane</keyword>
<dbReference type="RefSeq" id="WP_149113451.1">
    <property type="nucleotide sequence ID" value="NZ_CP042425.1"/>
</dbReference>
<dbReference type="Proteomes" id="UP000324974">
    <property type="component" value="Chromosome"/>
</dbReference>
<evidence type="ECO:0000313" key="3">
    <source>
        <dbReference type="Proteomes" id="UP000324974"/>
    </source>
</evidence>
<organism evidence="2 3">
    <name type="scientific">Limnoglobus roseus</name>
    <dbReference type="NCBI Taxonomy" id="2598579"/>
    <lineage>
        <taxon>Bacteria</taxon>
        <taxon>Pseudomonadati</taxon>
        <taxon>Planctomycetota</taxon>
        <taxon>Planctomycetia</taxon>
        <taxon>Gemmatales</taxon>
        <taxon>Gemmataceae</taxon>
        <taxon>Limnoglobus</taxon>
    </lineage>
</organism>
<feature type="transmembrane region" description="Helical" evidence="1">
    <location>
        <begin position="58"/>
        <end position="80"/>
    </location>
</feature>